<evidence type="ECO:0000313" key="1">
    <source>
        <dbReference type="EMBL" id="MVO84158.1"/>
    </source>
</evidence>
<gene>
    <name evidence="1" type="ORF">GPA10_05075</name>
</gene>
<proteinExistence type="predicted"/>
<keyword evidence="2" id="KW-1185">Reference proteome</keyword>
<dbReference type="AlphaFoldDB" id="A0A6L6WRL1"/>
<dbReference type="Proteomes" id="UP000483802">
    <property type="component" value="Unassembled WGS sequence"/>
</dbReference>
<name>A0A6L6WRL1_9ACTN</name>
<reference evidence="1 2" key="1">
    <citation type="submission" date="2019-11" db="EMBL/GenBank/DDBJ databases">
        <title>Streptomyces typhae sp. nov., a novel endophytic actinomycete isolated from the root of cattail pollen (Typha angustifolia L.).</title>
        <authorList>
            <person name="Peng C."/>
        </authorList>
    </citation>
    <scope>NUCLEOTIDE SEQUENCE [LARGE SCALE GENOMIC DNA]</scope>
    <source>
        <strain evidence="2">p1417</strain>
    </source>
</reference>
<evidence type="ECO:0000313" key="2">
    <source>
        <dbReference type="Proteomes" id="UP000483802"/>
    </source>
</evidence>
<dbReference type="EMBL" id="WPNZ01000002">
    <property type="protein sequence ID" value="MVO84158.1"/>
    <property type="molecule type" value="Genomic_DNA"/>
</dbReference>
<protein>
    <submittedName>
        <fullName evidence="1">Uncharacterized protein</fullName>
    </submittedName>
</protein>
<organism evidence="1 2">
    <name type="scientific">Streptomyces typhae</name>
    <dbReference type="NCBI Taxonomy" id="2681492"/>
    <lineage>
        <taxon>Bacteria</taxon>
        <taxon>Bacillati</taxon>
        <taxon>Actinomycetota</taxon>
        <taxon>Actinomycetes</taxon>
        <taxon>Kitasatosporales</taxon>
        <taxon>Streptomycetaceae</taxon>
        <taxon>Streptomyces</taxon>
    </lineage>
</organism>
<dbReference type="RefSeq" id="WP_157164420.1">
    <property type="nucleotide sequence ID" value="NZ_WPNZ01000002.1"/>
</dbReference>
<accession>A0A6L6WRL1</accession>
<comment type="caution">
    <text evidence="1">The sequence shown here is derived from an EMBL/GenBank/DDBJ whole genome shotgun (WGS) entry which is preliminary data.</text>
</comment>
<sequence length="114" mass="12113">MTPTDELRTAAATLRSNAEAAHRASPGPWTITEERVIRCADGMIVADRSSTEHPAEHADLPFIAAMDPTVGLALADWLEEAARQEAYTRAEFGHRGGAGVHALAIARAINGSQP</sequence>